<dbReference type="GO" id="GO:0016787">
    <property type="term" value="F:hydrolase activity"/>
    <property type="evidence" value="ECO:0007669"/>
    <property type="project" value="UniProtKB-ARBA"/>
</dbReference>
<dbReference type="EMBL" id="MGHH01000010">
    <property type="protein sequence ID" value="OGM64385.1"/>
    <property type="molecule type" value="Genomic_DNA"/>
</dbReference>
<reference evidence="1 2" key="1">
    <citation type="journal article" date="2016" name="Nat. Commun.">
        <title>Thousands of microbial genomes shed light on interconnected biogeochemical processes in an aquifer system.</title>
        <authorList>
            <person name="Anantharaman K."/>
            <person name="Brown C.T."/>
            <person name="Hug L.A."/>
            <person name="Sharon I."/>
            <person name="Castelle C.J."/>
            <person name="Probst A.J."/>
            <person name="Thomas B.C."/>
            <person name="Singh A."/>
            <person name="Wilkins M.J."/>
            <person name="Karaoz U."/>
            <person name="Brodie E.L."/>
            <person name="Williams K.H."/>
            <person name="Hubbard S.S."/>
            <person name="Banfield J.F."/>
        </authorList>
    </citation>
    <scope>NUCLEOTIDE SEQUENCE [LARGE SCALE GENOMIC DNA]</scope>
</reference>
<dbReference type="PANTHER" id="PTHR10151:SF120">
    <property type="entry name" value="BIS(5'-ADENOSYL)-TRIPHOSPHATASE"/>
    <property type="match status" value="1"/>
</dbReference>
<gene>
    <name evidence="1" type="ORF">A2893_00770</name>
</gene>
<dbReference type="AlphaFoldDB" id="A0A1F8BM22"/>
<proteinExistence type="predicted"/>
<dbReference type="InterPro" id="IPR017850">
    <property type="entry name" value="Alkaline_phosphatase_core_sf"/>
</dbReference>
<comment type="caution">
    <text evidence="1">The sequence shown here is derived from an EMBL/GenBank/DDBJ whole genome shotgun (WGS) entry which is preliminary data.</text>
</comment>
<dbReference type="Gene3D" id="3.40.720.10">
    <property type="entry name" value="Alkaline Phosphatase, subunit A"/>
    <property type="match status" value="2"/>
</dbReference>
<evidence type="ECO:0000313" key="1">
    <source>
        <dbReference type="EMBL" id="OGM64385.1"/>
    </source>
</evidence>
<accession>A0A1F8BM22</accession>
<dbReference type="InterPro" id="IPR002591">
    <property type="entry name" value="Phosphodiest/P_Trfase"/>
</dbReference>
<dbReference type="SUPFAM" id="SSF53649">
    <property type="entry name" value="Alkaline phosphatase-like"/>
    <property type="match status" value="1"/>
</dbReference>
<evidence type="ECO:0000313" key="2">
    <source>
        <dbReference type="Proteomes" id="UP000176725"/>
    </source>
</evidence>
<organism evidence="1 2">
    <name type="scientific">Candidatus Woesebacteria bacterium RIFCSPLOWO2_01_FULL_39_25</name>
    <dbReference type="NCBI Taxonomy" id="1802521"/>
    <lineage>
        <taxon>Bacteria</taxon>
        <taxon>Candidatus Woeseibacteriota</taxon>
    </lineage>
</organism>
<dbReference type="PANTHER" id="PTHR10151">
    <property type="entry name" value="ECTONUCLEOTIDE PYROPHOSPHATASE/PHOSPHODIESTERASE"/>
    <property type="match status" value="1"/>
</dbReference>
<dbReference type="Pfam" id="PF01663">
    <property type="entry name" value="Phosphodiest"/>
    <property type="match status" value="1"/>
</dbReference>
<evidence type="ECO:0008006" key="3">
    <source>
        <dbReference type="Google" id="ProtNLM"/>
    </source>
</evidence>
<sequence>MNKSKLVIFGIDGASWNMLDKVIAKGVMPNLKMLIKKHAKGTLVSSTPPATFPAWIDFLTGVNPGRHGVSGLVKPGKKMGQIIPLSGIDKKTTDFPNKLDKAGISGIYVNLPGLFPLNLKRGRALASFLWPGKINYYPADLVEDLPGLLEYKVFPDFLSSSLGVKNLIKEYLKIERTRFELAIKLFEKRNWQVFFYMVSAYDWVFHKIKDKTLDEALAQPNIKEFFEELDKQLGWFVKGSVAANFILLSDHGEKKYYWKFYINKWLIDHNYLRLKHVWYKNIRDLPMQIKIFNTQILESNSPFAWLVKLFQRYPILYAIMGAMVRRMHVYLPKIFFNIGIGGWGKEIIHNKSKAYYYGGIKFKGKYEDKIILADKLRDLCIPDTNLKVFSAVHLREEIYSGRNIKTCSDIILVYGNCICDSALWTPQVFLRSTSYDHSRHGIIVMFGPQIKRVIRKAKIVDIAPTVLKLFKLKFPQKIDGKSLI</sequence>
<protein>
    <recommendedName>
        <fullName evidence="3">Phosphodiesterase</fullName>
    </recommendedName>
</protein>
<dbReference type="Proteomes" id="UP000176725">
    <property type="component" value="Unassembled WGS sequence"/>
</dbReference>
<dbReference type="STRING" id="1802521.A2893_00770"/>
<name>A0A1F8BM22_9BACT</name>